<evidence type="ECO:0000259" key="2">
    <source>
        <dbReference type="Pfam" id="PF13439"/>
    </source>
</evidence>
<organism evidence="3 4">
    <name type="scientific">Halorhabdus utahensis (strain DSM 12940 / JCM 11049 / AX-2)</name>
    <dbReference type="NCBI Taxonomy" id="519442"/>
    <lineage>
        <taxon>Archaea</taxon>
        <taxon>Methanobacteriati</taxon>
        <taxon>Methanobacteriota</taxon>
        <taxon>Stenosarchaea group</taxon>
        <taxon>Halobacteria</taxon>
        <taxon>Halobacteriales</taxon>
        <taxon>Haloarculaceae</taxon>
        <taxon>Halorhabdus</taxon>
    </lineage>
</organism>
<dbReference type="Gene3D" id="3.40.50.2000">
    <property type="entry name" value="Glycogen Phosphorylase B"/>
    <property type="match status" value="2"/>
</dbReference>
<proteinExistence type="predicted"/>
<dbReference type="SUPFAM" id="SSF53756">
    <property type="entry name" value="UDP-Glycosyltransferase/glycogen phosphorylase"/>
    <property type="match status" value="1"/>
</dbReference>
<dbReference type="KEGG" id="hut:Huta_1124"/>
<dbReference type="EMBL" id="CP001687">
    <property type="protein sequence ID" value="ACV11302.1"/>
    <property type="molecule type" value="Genomic_DNA"/>
</dbReference>
<sequence length="371" mass="40704">MMPDIRYAIMDSSDRHIVLFIPSLTYGGAEQVAVILANAFSRSGIKTSLITATSGDDISDQLDDSVKHASLDQSRVLTSIPYFSQYLRKTQPDAVLSFMTHTNVAAILANEMAYQPAKIVVSEHTTISNRECGRKDQLILSAAARLYPRANRVVAVSNGIASELQDDLGLKEELIQTIHNPVRRPDESDLQSPPNPWFEDSGPVLLAVGRHEPQKDFSTLLHAVAKFKSDRVNTKLVLLSEGSETPNLKKLAANLGIEQSVSFEGYVSDPYPYFSAADLFVLSSRWEGFGNVIVEAMMVGTPVVATDCPVGPAEVLSDGEFGKLAPVGDPDGLAHAIRNELRNPTDTTKLRERSKEFDPDRIAAIYKRVMF</sequence>
<dbReference type="InterPro" id="IPR001296">
    <property type="entry name" value="Glyco_trans_1"/>
</dbReference>
<accession>C7NM94</accession>
<reference evidence="3 4" key="1">
    <citation type="journal article" date="2009" name="Stand. Genomic Sci.">
        <title>Complete genome sequence of Halorhabdus utahensis type strain (AX-2).</title>
        <authorList>
            <person name="Anderson I."/>
            <person name="Tindall B.J."/>
            <person name="Pomrenke H."/>
            <person name="Goker M."/>
            <person name="Lapidus A."/>
            <person name="Nolan M."/>
            <person name="Copeland A."/>
            <person name="Glavina Del Rio T."/>
            <person name="Chen F."/>
            <person name="Tice H."/>
            <person name="Cheng J.F."/>
            <person name="Lucas S."/>
            <person name="Chertkov O."/>
            <person name="Bruce D."/>
            <person name="Brettin T."/>
            <person name="Detter J.C."/>
            <person name="Han C."/>
            <person name="Goodwin L."/>
            <person name="Land M."/>
            <person name="Hauser L."/>
            <person name="Chang Y.J."/>
            <person name="Jeffries C.D."/>
            <person name="Pitluck S."/>
            <person name="Pati A."/>
            <person name="Mavromatis K."/>
            <person name="Ivanova N."/>
            <person name="Ovchinnikova G."/>
            <person name="Chen A."/>
            <person name="Palaniappan K."/>
            <person name="Chain P."/>
            <person name="Rohde M."/>
            <person name="Bristow J."/>
            <person name="Eisen J.A."/>
            <person name="Markowitz V."/>
            <person name="Hugenholtz P."/>
            <person name="Kyrpides N.C."/>
            <person name="Klenk H.P."/>
        </authorList>
    </citation>
    <scope>NUCLEOTIDE SEQUENCE [LARGE SCALE GENOMIC DNA]</scope>
    <source>
        <strain evidence="4">DSM 12940 / JCM 11049 / AX-2</strain>
    </source>
</reference>
<feature type="domain" description="Glycosyltransferase subfamily 4-like N-terminal" evidence="2">
    <location>
        <begin position="26"/>
        <end position="182"/>
    </location>
</feature>
<keyword evidence="4" id="KW-1185">Reference proteome</keyword>
<evidence type="ECO:0000313" key="3">
    <source>
        <dbReference type="EMBL" id="ACV11302.1"/>
    </source>
</evidence>
<name>C7NM94_HALUD</name>
<protein>
    <submittedName>
        <fullName evidence="3">Glycosyl transferase group 1</fullName>
    </submittedName>
</protein>
<feature type="domain" description="Glycosyl transferase family 1" evidence="1">
    <location>
        <begin position="200"/>
        <end position="356"/>
    </location>
</feature>
<dbReference type="HOGENOM" id="CLU_009583_0_0_2"/>
<dbReference type="Proteomes" id="UP000002071">
    <property type="component" value="Chromosome"/>
</dbReference>
<dbReference type="PANTHER" id="PTHR12526">
    <property type="entry name" value="GLYCOSYLTRANSFERASE"/>
    <property type="match status" value="1"/>
</dbReference>
<dbReference type="eggNOG" id="arCOG01403">
    <property type="taxonomic scope" value="Archaea"/>
</dbReference>
<dbReference type="STRING" id="519442.Huta_1124"/>
<dbReference type="Pfam" id="PF00534">
    <property type="entry name" value="Glycos_transf_1"/>
    <property type="match status" value="1"/>
</dbReference>
<dbReference type="CDD" id="cd03811">
    <property type="entry name" value="GT4_GT28_WabH-like"/>
    <property type="match status" value="1"/>
</dbReference>
<dbReference type="GO" id="GO:0016740">
    <property type="term" value="F:transferase activity"/>
    <property type="evidence" value="ECO:0007669"/>
    <property type="project" value="UniProtKB-KW"/>
</dbReference>
<evidence type="ECO:0000259" key="1">
    <source>
        <dbReference type="Pfam" id="PF00534"/>
    </source>
</evidence>
<dbReference type="AlphaFoldDB" id="C7NM94"/>
<dbReference type="CAZy" id="GT4">
    <property type="family name" value="Glycosyltransferase Family 4"/>
</dbReference>
<evidence type="ECO:0000313" key="4">
    <source>
        <dbReference type="Proteomes" id="UP000002071"/>
    </source>
</evidence>
<gene>
    <name evidence="3" type="ordered locus">Huta_1124</name>
</gene>
<dbReference type="Pfam" id="PF13439">
    <property type="entry name" value="Glyco_transf_4"/>
    <property type="match status" value="1"/>
</dbReference>
<keyword evidence="3" id="KW-0808">Transferase</keyword>
<dbReference type="InterPro" id="IPR028098">
    <property type="entry name" value="Glyco_trans_4-like_N"/>
</dbReference>